<dbReference type="PANTHER" id="PTHR47338">
    <property type="entry name" value="ZN(II)2CYS6 TRANSCRIPTION FACTOR (EUROFUNG)-RELATED"/>
    <property type="match status" value="1"/>
</dbReference>
<evidence type="ECO:0000256" key="4">
    <source>
        <dbReference type="ARBA" id="ARBA00023163"/>
    </source>
</evidence>
<evidence type="ECO:0000256" key="3">
    <source>
        <dbReference type="ARBA" id="ARBA00023015"/>
    </source>
</evidence>
<keyword evidence="5" id="KW-0539">Nucleus</keyword>
<dbReference type="InterPro" id="IPR050815">
    <property type="entry name" value="TF_fung"/>
</dbReference>
<evidence type="ECO:0000256" key="1">
    <source>
        <dbReference type="ARBA" id="ARBA00004123"/>
    </source>
</evidence>
<protein>
    <recommendedName>
        <fullName evidence="9">Transcription factor domain-containing protein</fullName>
    </recommendedName>
</protein>
<accession>A0A366S8C6</accession>
<keyword evidence="3" id="KW-0805">Transcription regulation</keyword>
<feature type="compositionally biased region" description="Basic and acidic residues" evidence="6">
    <location>
        <begin position="245"/>
        <end position="254"/>
    </location>
</feature>
<dbReference type="GeneID" id="41990996"/>
<dbReference type="OrthoDB" id="2219495at2759"/>
<reference evidence="7 8" key="1">
    <citation type="submission" date="2018-06" db="EMBL/GenBank/DDBJ databases">
        <title>Fusarium incarnatum-equiseti species complex species 28.</title>
        <authorList>
            <person name="Gardiner D.M."/>
        </authorList>
    </citation>
    <scope>NUCLEOTIDE SEQUENCE [LARGE SCALE GENOMIC DNA]</scope>
    <source>
        <strain evidence="7 8">FIESC_28</strain>
    </source>
</reference>
<evidence type="ECO:0008006" key="9">
    <source>
        <dbReference type="Google" id="ProtNLM"/>
    </source>
</evidence>
<sequence length="603" mass="67915">MSKEEDQVPCTNKNDLQGRFQALESHVKNIYQLLQTPTEAASSSSPGLSMRDASTGLLEEDGSASPGFMSESIAEPTFSTASPHPPSDVVDHLVDIYRIRHHLQPLQLFKLPDLKRYLASAPRYLFESFLALTVRYSTHDFYQGQELQAVEHYASSAQQTVTSLASQGIPKLEVVQALCLLVLVDVAGCKPGRAWMTIGTLSRLEALRKISQQALIESSSDPETCLRCHWTVLLLEQTFMPQERTSVHDDDRPKYPTSAPIPPSLPPVTDGEYPPDLYSDDATEDLGITAYYIKIVGIWGHMSSYMHQIRIGKAKTAWSPSSMHYELCAQLYDYDAKTPHIHLLRSVHFTKRQSTELIERREYWIPWVLQQVTSHATTAILNHPFVHLVAMRDRVHGLPPRQFLQQTVDLALYHSAWVFKFLRFCEEQGFGVYDPLVGHLVAVVATIPWLFQRAIDPKIAQKAKDDLTWCKGFLERLSATWPHIAYKLELLNSLDTTAGNNPQSPSAKGVSIVFHPSLFWALVDPKISQMTPSLPYSHGPNRFQDGTIRVSTHYIQPLVENQVEQSHTVGDLYDPFSLDIGALEQINLDDVFASFLPTLDETL</sequence>
<evidence type="ECO:0000313" key="8">
    <source>
        <dbReference type="Proteomes" id="UP000253153"/>
    </source>
</evidence>
<dbReference type="PANTHER" id="PTHR47338:SF27">
    <property type="entry name" value="ZN(II)2CYS6 TRANSCRIPTION FACTOR (EUROFUNG)"/>
    <property type="match status" value="1"/>
</dbReference>
<feature type="compositionally biased region" description="Polar residues" evidence="6">
    <location>
        <begin position="38"/>
        <end position="47"/>
    </location>
</feature>
<name>A0A366S8C6_9HYPO</name>
<keyword evidence="8" id="KW-1185">Reference proteome</keyword>
<feature type="region of interest" description="Disordered" evidence="6">
    <location>
        <begin position="244"/>
        <end position="268"/>
    </location>
</feature>
<dbReference type="CDD" id="cd12148">
    <property type="entry name" value="fungal_TF_MHR"/>
    <property type="match status" value="1"/>
</dbReference>
<dbReference type="EMBL" id="QKXC01000037">
    <property type="protein sequence ID" value="RBR25587.1"/>
    <property type="molecule type" value="Genomic_DNA"/>
</dbReference>
<comment type="caution">
    <text evidence="7">The sequence shown here is derived from an EMBL/GenBank/DDBJ whole genome shotgun (WGS) entry which is preliminary data.</text>
</comment>
<organism evidence="7 8">
    <name type="scientific">Fusarium coffeatum</name>
    <dbReference type="NCBI Taxonomy" id="231269"/>
    <lineage>
        <taxon>Eukaryota</taxon>
        <taxon>Fungi</taxon>
        <taxon>Dikarya</taxon>
        <taxon>Ascomycota</taxon>
        <taxon>Pezizomycotina</taxon>
        <taxon>Sordariomycetes</taxon>
        <taxon>Hypocreomycetidae</taxon>
        <taxon>Hypocreales</taxon>
        <taxon>Nectriaceae</taxon>
        <taxon>Fusarium</taxon>
        <taxon>Fusarium incarnatum-equiseti species complex</taxon>
    </lineage>
</organism>
<dbReference type="GO" id="GO:0005634">
    <property type="term" value="C:nucleus"/>
    <property type="evidence" value="ECO:0007669"/>
    <property type="project" value="UniProtKB-SubCell"/>
</dbReference>
<dbReference type="Proteomes" id="UP000253153">
    <property type="component" value="Unassembled WGS sequence"/>
</dbReference>
<dbReference type="GO" id="GO:0000981">
    <property type="term" value="F:DNA-binding transcription factor activity, RNA polymerase II-specific"/>
    <property type="evidence" value="ECO:0007669"/>
    <property type="project" value="InterPro"/>
</dbReference>
<evidence type="ECO:0000313" key="7">
    <source>
        <dbReference type="EMBL" id="RBR25587.1"/>
    </source>
</evidence>
<evidence type="ECO:0000256" key="5">
    <source>
        <dbReference type="ARBA" id="ARBA00023242"/>
    </source>
</evidence>
<comment type="subcellular location">
    <subcellularLocation>
        <location evidence="1">Nucleus</location>
    </subcellularLocation>
</comment>
<proteinExistence type="predicted"/>
<keyword evidence="2" id="KW-0479">Metal-binding</keyword>
<dbReference type="GO" id="GO:0046872">
    <property type="term" value="F:metal ion binding"/>
    <property type="evidence" value="ECO:0007669"/>
    <property type="project" value="UniProtKB-KW"/>
</dbReference>
<keyword evidence="4" id="KW-0804">Transcription</keyword>
<evidence type="ECO:0000256" key="6">
    <source>
        <dbReference type="SAM" id="MobiDB-lite"/>
    </source>
</evidence>
<gene>
    <name evidence="7" type="ORF">FIESC28_01550</name>
</gene>
<evidence type="ECO:0000256" key="2">
    <source>
        <dbReference type="ARBA" id="ARBA00022723"/>
    </source>
</evidence>
<feature type="region of interest" description="Disordered" evidence="6">
    <location>
        <begin position="38"/>
        <end position="71"/>
    </location>
</feature>
<dbReference type="RefSeq" id="XP_031020178.1">
    <property type="nucleotide sequence ID" value="XM_031155700.1"/>
</dbReference>
<dbReference type="AlphaFoldDB" id="A0A366S8C6"/>